<evidence type="ECO:0000313" key="1">
    <source>
        <dbReference type="EMBL" id="KAJ7731052.1"/>
    </source>
</evidence>
<comment type="caution">
    <text evidence="1">The sequence shown here is derived from an EMBL/GenBank/DDBJ whole genome shotgun (WGS) entry which is preliminary data.</text>
</comment>
<name>A0AAD7HY53_9AGAR</name>
<reference evidence="1" key="1">
    <citation type="submission" date="2023-03" db="EMBL/GenBank/DDBJ databases">
        <title>Massive genome expansion in bonnet fungi (Mycena s.s.) driven by repeated elements and novel gene families across ecological guilds.</title>
        <authorList>
            <consortium name="Lawrence Berkeley National Laboratory"/>
            <person name="Harder C.B."/>
            <person name="Miyauchi S."/>
            <person name="Viragh M."/>
            <person name="Kuo A."/>
            <person name="Thoen E."/>
            <person name="Andreopoulos B."/>
            <person name="Lu D."/>
            <person name="Skrede I."/>
            <person name="Drula E."/>
            <person name="Henrissat B."/>
            <person name="Morin E."/>
            <person name="Kohler A."/>
            <person name="Barry K."/>
            <person name="LaButti K."/>
            <person name="Morin E."/>
            <person name="Salamov A."/>
            <person name="Lipzen A."/>
            <person name="Mereny Z."/>
            <person name="Hegedus B."/>
            <person name="Baldrian P."/>
            <person name="Stursova M."/>
            <person name="Weitz H."/>
            <person name="Taylor A."/>
            <person name="Grigoriev I.V."/>
            <person name="Nagy L.G."/>
            <person name="Martin F."/>
            <person name="Kauserud H."/>
        </authorList>
    </citation>
    <scope>NUCLEOTIDE SEQUENCE</scope>
    <source>
        <strain evidence="1">CBHHK182m</strain>
    </source>
</reference>
<evidence type="ECO:0000313" key="2">
    <source>
        <dbReference type="Proteomes" id="UP001215598"/>
    </source>
</evidence>
<keyword evidence="2" id="KW-1185">Reference proteome</keyword>
<gene>
    <name evidence="1" type="ORF">B0H16DRAFT_1278386</name>
</gene>
<feature type="non-terminal residue" evidence="1">
    <location>
        <position position="109"/>
    </location>
</feature>
<accession>A0AAD7HY53</accession>
<dbReference type="AlphaFoldDB" id="A0AAD7HY53"/>
<proteinExistence type="predicted"/>
<feature type="non-terminal residue" evidence="1">
    <location>
        <position position="1"/>
    </location>
</feature>
<organism evidence="1 2">
    <name type="scientific">Mycena metata</name>
    <dbReference type="NCBI Taxonomy" id="1033252"/>
    <lineage>
        <taxon>Eukaryota</taxon>
        <taxon>Fungi</taxon>
        <taxon>Dikarya</taxon>
        <taxon>Basidiomycota</taxon>
        <taxon>Agaricomycotina</taxon>
        <taxon>Agaricomycetes</taxon>
        <taxon>Agaricomycetidae</taxon>
        <taxon>Agaricales</taxon>
        <taxon>Marasmiineae</taxon>
        <taxon>Mycenaceae</taxon>
        <taxon>Mycena</taxon>
    </lineage>
</organism>
<dbReference type="Proteomes" id="UP001215598">
    <property type="component" value="Unassembled WGS sequence"/>
</dbReference>
<dbReference type="EMBL" id="JARKIB010000155">
    <property type="protein sequence ID" value="KAJ7731052.1"/>
    <property type="molecule type" value="Genomic_DNA"/>
</dbReference>
<protein>
    <submittedName>
        <fullName evidence="1">Uncharacterized protein</fullName>
    </submittedName>
</protein>
<sequence length="109" mass="12669">LSGHSLAIECRRWKERGKRIVPRKWRLCRFCYPYIEDAAHAMFKCEYAALLPIRQAFLTKLFAELPELVGTLDPNNAFEFFHGILPRRETMPLLAKLAYDVLEVFDGAP</sequence>